<feature type="chain" id="PRO_5006133506" description="Periplasmic component of the Tol biopolymer transport system" evidence="1">
    <location>
        <begin position="24"/>
        <end position="467"/>
    </location>
</feature>
<dbReference type="AlphaFoldDB" id="A0A0P6YCT7"/>
<dbReference type="Gene3D" id="2.120.10.30">
    <property type="entry name" value="TolB, C-terminal domain"/>
    <property type="match status" value="3"/>
</dbReference>
<dbReference type="EMBL" id="LGCM01000019">
    <property type="protein sequence ID" value="KPL87384.1"/>
    <property type="molecule type" value="Genomic_DNA"/>
</dbReference>
<evidence type="ECO:0008006" key="4">
    <source>
        <dbReference type="Google" id="ProtNLM"/>
    </source>
</evidence>
<organism evidence="2 3">
    <name type="scientific">Levilinea saccharolytica</name>
    <dbReference type="NCBI Taxonomy" id="229921"/>
    <lineage>
        <taxon>Bacteria</taxon>
        <taxon>Bacillati</taxon>
        <taxon>Chloroflexota</taxon>
        <taxon>Anaerolineae</taxon>
        <taxon>Anaerolineales</taxon>
        <taxon>Anaerolineaceae</taxon>
        <taxon>Levilinea</taxon>
    </lineage>
</organism>
<dbReference type="SUPFAM" id="SSF69304">
    <property type="entry name" value="Tricorn protease N-terminal domain"/>
    <property type="match status" value="1"/>
</dbReference>
<keyword evidence="1" id="KW-0732">Signal</keyword>
<dbReference type="InterPro" id="IPR011042">
    <property type="entry name" value="6-blade_b-propeller_TolB-like"/>
</dbReference>
<reference evidence="2 3" key="1">
    <citation type="submission" date="2015-07" db="EMBL/GenBank/DDBJ databases">
        <title>Genome sequence of Levilinea saccharolytica DSM 16555.</title>
        <authorList>
            <person name="Hemp J."/>
            <person name="Ward L.M."/>
            <person name="Pace L.A."/>
            <person name="Fischer W.W."/>
        </authorList>
    </citation>
    <scope>NUCLEOTIDE SEQUENCE [LARGE SCALE GENOMIC DNA]</scope>
    <source>
        <strain evidence="2 3">KIBI-1</strain>
    </source>
</reference>
<evidence type="ECO:0000256" key="1">
    <source>
        <dbReference type="SAM" id="SignalP"/>
    </source>
</evidence>
<proteinExistence type="predicted"/>
<accession>A0A0P6YCT7</accession>
<sequence>MHKNRFAILIGLLALLASTLACSLPIAGQDEGATPGEIATAVAATLAAAGPGQPPLVLPTLIPKEPTPTPGLDLPPTSTPTPPVSLTLAYRDGAGNLWAWVEGSSPRQLTSSGDVGYDLAVSSDGVWIAFTRHVDDPPTHSLWAVRTDGAGERELVSAKEFAGWNGGLDVPTSVTAKIAWANGTHTLVFTTQPLVEYGMVLNYDLRTVDADTGALTEVLPIGAGGMFTLSPDGRQVALSTPSALHLMNLDGTNLRSSVINYANVMTYSEYAYHIQPVWAADSSRLRVHIPPADPLASPRQATTLWTVPADGSPAQQTGSVDVFFLDTVLFAPAGEKLLIVRPVGDPTTSNARELMLSGVDGGGALRLDGGEFTSAAWSPDGRRFSYLRNPGGIALYGQPDSGSVAPLTDTANVQEVLWIDANRFFFSSRASDSTRQIRLGTPGGPSQLVAEVGGLESYDWVAMDFNH</sequence>
<dbReference type="InterPro" id="IPR011659">
    <property type="entry name" value="WD40"/>
</dbReference>
<keyword evidence="3" id="KW-1185">Reference proteome</keyword>
<dbReference type="PROSITE" id="PS51257">
    <property type="entry name" value="PROKAR_LIPOPROTEIN"/>
    <property type="match status" value="1"/>
</dbReference>
<comment type="caution">
    <text evidence="2">The sequence shown here is derived from an EMBL/GenBank/DDBJ whole genome shotgun (WGS) entry which is preliminary data.</text>
</comment>
<evidence type="ECO:0000313" key="2">
    <source>
        <dbReference type="EMBL" id="KPL87384.1"/>
    </source>
</evidence>
<dbReference type="SUPFAM" id="SSF82171">
    <property type="entry name" value="DPP6 N-terminal domain-like"/>
    <property type="match status" value="1"/>
</dbReference>
<feature type="signal peptide" evidence="1">
    <location>
        <begin position="1"/>
        <end position="23"/>
    </location>
</feature>
<dbReference type="Proteomes" id="UP000050501">
    <property type="component" value="Unassembled WGS sequence"/>
</dbReference>
<dbReference type="Pfam" id="PF07676">
    <property type="entry name" value="PD40"/>
    <property type="match status" value="1"/>
</dbReference>
<dbReference type="RefSeq" id="WP_075070952.1">
    <property type="nucleotide sequence ID" value="NZ_LGCM01000019.1"/>
</dbReference>
<evidence type="ECO:0000313" key="3">
    <source>
        <dbReference type="Proteomes" id="UP000050501"/>
    </source>
</evidence>
<gene>
    <name evidence="2" type="ORF">ADN01_04210</name>
</gene>
<name>A0A0P6YCT7_9CHLR</name>
<protein>
    <recommendedName>
        <fullName evidence="4">Periplasmic component of the Tol biopolymer transport system</fullName>
    </recommendedName>
</protein>